<name>V2UU56_9GAMM</name>
<keyword evidence="1" id="KW-0472">Membrane</keyword>
<dbReference type="HOGENOM" id="CLU_1987831_0_0_6"/>
<keyword evidence="3" id="KW-1185">Reference proteome</keyword>
<protein>
    <submittedName>
        <fullName evidence="2">Uncharacterized protein</fullName>
    </submittedName>
</protein>
<accession>V2UU56</accession>
<dbReference type="OrthoDB" id="6704960at2"/>
<feature type="transmembrane region" description="Helical" evidence="1">
    <location>
        <begin position="12"/>
        <end position="36"/>
    </location>
</feature>
<dbReference type="EMBL" id="AYER01000006">
    <property type="protein sequence ID" value="ESK38854.1"/>
    <property type="molecule type" value="Genomic_DNA"/>
</dbReference>
<dbReference type="eggNOG" id="ENOG5031RC8">
    <property type="taxonomic scope" value="Bacteria"/>
</dbReference>
<proteinExistence type="predicted"/>
<dbReference type="Proteomes" id="UP000023785">
    <property type="component" value="Unassembled WGS sequence"/>
</dbReference>
<feature type="transmembrane region" description="Helical" evidence="1">
    <location>
        <begin position="56"/>
        <end position="76"/>
    </location>
</feature>
<dbReference type="STRING" id="1392540.P256_01673"/>
<dbReference type="AlphaFoldDB" id="V2UU56"/>
<evidence type="ECO:0000313" key="2">
    <source>
        <dbReference type="EMBL" id="ESK38854.1"/>
    </source>
</evidence>
<reference evidence="2 3" key="1">
    <citation type="submission" date="2013-10" db="EMBL/GenBank/DDBJ databases">
        <title>The Genome Sequence of Acinetobacter nectaris CIP 110549.</title>
        <authorList>
            <consortium name="The Broad Institute Genomics Platform"/>
            <consortium name="The Broad Institute Genome Sequencing Center for Infectious Disease"/>
            <person name="Cerqueira G."/>
            <person name="Feldgarden M."/>
            <person name="Courvalin P."/>
            <person name="Grillot-Courvalin C."/>
            <person name="Clermont D."/>
            <person name="Rocha E."/>
            <person name="Yoon E.-J."/>
            <person name="Nemec A."/>
            <person name="Young S.K."/>
            <person name="Zeng Q."/>
            <person name="Gargeya S."/>
            <person name="Fitzgerald M."/>
            <person name="Abouelleil A."/>
            <person name="Alvarado L."/>
            <person name="Berlin A.M."/>
            <person name="Chapman S.B."/>
            <person name="Gainer-Dewar J."/>
            <person name="Goldberg J."/>
            <person name="Gnerre S."/>
            <person name="Griggs A."/>
            <person name="Gujja S."/>
            <person name="Hansen M."/>
            <person name="Howarth C."/>
            <person name="Imamovic A."/>
            <person name="Ireland A."/>
            <person name="Larimer J."/>
            <person name="McCowan C."/>
            <person name="Murphy C."/>
            <person name="Pearson M."/>
            <person name="Poon T.W."/>
            <person name="Priest M."/>
            <person name="Roberts A."/>
            <person name="Saif S."/>
            <person name="Shea T."/>
            <person name="Sykes S."/>
            <person name="Wortman J."/>
            <person name="Nusbaum C."/>
            <person name="Birren B."/>
        </authorList>
    </citation>
    <scope>NUCLEOTIDE SEQUENCE [LARGE SCALE GENOMIC DNA]</scope>
    <source>
        <strain evidence="2 3">CIP 110549</strain>
    </source>
</reference>
<sequence length="125" mass="14648">MGQDDILKHRRLINWAYVFMFFALFTVITGVIAYLLSAKVAQAQDVEVWMQAQALWVMRSIMLFVATMIFAVLWFIPLHFYYWDTFLWVKGCTVVGVIFAFIAWMMLLNAFIKGLAKYIKNKAVF</sequence>
<gene>
    <name evidence="2" type="ORF">P256_01673</name>
</gene>
<dbReference type="PATRIC" id="fig|1392540.3.peg.1622"/>
<organism evidence="2 3">
    <name type="scientific">Acinetobacter nectaris CIP 110549</name>
    <dbReference type="NCBI Taxonomy" id="1392540"/>
    <lineage>
        <taxon>Bacteria</taxon>
        <taxon>Pseudomonadati</taxon>
        <taxon>Pseudomonadota</taxon>
        <taxon>Gammaproteobacteria</taxon>
        <taxon>Moraxellales</taxon>
        <taxon>Moraxellaceae</taxon>
        <taxon>Acinetobacter</taxon>
    </lineage>
</organism>
<comment type="caution">
    <text evidence="2">The sequence shown here is derived from an EMBL/GenBank/DDBJ whole genome shotgun (WGS) entry which is preliminary data.</text>
</comment>
<keyword evidence="1" id="KW-1133">Transmembrane helix</keyword>
<feature type="transmembrane region" description="Helical" evidence="1">
    <location>
        <begin position="88"/>
        <end position="112"/>
    </location>
</feature>
<evidence type="ECO:0000313" key="3">
    <source>
        <dbReference type="Proteomes" id="UP000023785"/>
    </source>
</evidence>
<keyword evidence="1" id="KW-0812">Transmembrane</keyword>
<dbReference type="RefSeq" id="WP_023273293.1">
    <property type="nucleotide sequence ID" value="NZ_KI530723.1"/>
</dbReference>
<evidence type="ECO:0000256" key="1">
    <source>
        <dbReference type="SAM" id="Phobius"/>
    </source>
</evidence>